<feature type="transmembrane region" description="Helical" evidence="1">
    <location>
        <begin position="110"/>
        <end position="132"/>
    </location>
</feature>
<feature type="transmembrane region" description="Helical" evidence="1">
    <location>
        <begin position="219"/>
        <end position="238"/>
    </location>
</feature>
<evidence type="ECO:0000313" key="2">
    <source>
        <dbReference type="EMBL" id="SFV50098.1"/>
    </source>
</evidence>
<feature type="transmembrane region" description="Helical" evidence="1">
    <location>
        <begin position="47"/>
        <end position="72"/>
    </location>
</feature>
<dbReference type="Gene3D" id="1.20.210.10">
    <property type="entry name" value="Cytochrome c oxidase-like, subunit I domain"/>
    <property type="match status" value="1"/>
</dbReference>
<feature type="transmembrane region" description="Helical" evidence="1">
    <location>
        <begin position="186"/>
        <end position="207"/>
    </location>
</feature>
<feature type="transmembrane region" description="Helical" evidence="1">
    <location>
        <begin position="387"/>
        <end position="407"/>
    </location>
</feature>
<dbReference type="AlphaFoldDB" id="A0A1W1B9G4"/>
<protein>
    <recommendedName>
        <fullName evidence="3">Transmembrane protein</fullName>
    </recommendedName>
</protein>
<dbReference type="InterPro" id="IPR036927">
    <property type="entry name" value="Cyt_c_oxase-like_su1_sf"/>
</dbReference>
<feature type="transmembrane region" description="Helical" evidence="1">
    <location>
        <begin position="304"/>
        <end position="321"/>
    </location>
</feature>
<feature type="transmembrane region" description="Helical" evidence="1">
    <location>
        <begin position="12"/>
        <end position="35"/>
    </location>
</feature>
<evidence type="ECO:0000256" key="1">
    <source>
        <dbReference type="SAM" id="Phobius"/>
    </source>
</evidence>
<proteinExistence type="predicted"/>
<feature type="transmembrane region" description="Helical" evidence="1">
    <location>
        <begin position="84"/>
        <end position="104"/>
    </location>
</feature>
<sequence>MFSVSKESAPPFSMISPFFWIGSIFYLLSTIFLLFLTPENGHYDLAIVGWMHWFLLGFMMMIIFGAMAQLIPVVVEVGHFSVDLYYVIWPILLIGTIVMSYGFWFDQMMLPYGGLLVLVSMLIFLFDTLMTLRKATNITLTVKTVVASNLFLLIGIIIGFVMSLTISGETHIDITNWLGAHVVMVLGGYVTLTIMGLSMILLPMFGLSHGFDDKPIERAFKLMVGGVILYFVSTMFAWGMGKFISLIIMLASITLYMYQISIIYETRARKEVDIWVKSMFVGYGSLVISSILGFTYMLTGYENFLISSIWFLIMGFFSFLINGHLYKIIPFLVWFERYSPLVGKEKVPMLNEMLPHRLARFEFIFSSLGITVAGVGLLIGSNDLFKGGVVFVIAGAGFMLISVKWMLNYGK</sequence>
<organism evidence="2">
    <name type="scientific">hydrothermal vent metagenome</name>
    <dbReference type="NCBI Taxonomy" id="652676"/>
    <lineage>
        <taxon>unclassified sequences</taxon>
        <taxon>metagenomes</taxon>
        <taxon>ecological metagenomes</taxon>
    </lineage>
</organism>
<evidence type="ECO:0008006" key="3">
    <source>
        <dbReference type="Google" id="ProtNLM"/>
    </source>
</evidence>
<feature type="transmembrane region" description="Helical" evidence="1">
    <location>
        <begin position="244"/>
        <end position="264"/>
    </location>
</feature>
<reference evidence="2" key="1">
    <citation type="submission" date="2016-10" db="EMBL/GenBank/DDBJ databases">
        <authorList>
            <person name="de Groot N.N."/>
        </authorList>
    </citation>
    <scope>NUCLEOTIDE SEQUENCE</scope>
</reference>
<dbReference type="EMBL" id="FPHC01000006">
    <property type="protein sequence ID" value="SFV50098.1"/>
    <property type="molecule type" value="Genomic_DNA"/>
</dbReference>
<keyword evidence="1" id="KW-0812">Transmembrane</keyword>
<keyword evidence="1" id="KW-0472">Membrane</keyword>
<name>A0A1W1B9G4_9ZZZZ</name>
<feature type="transmembrane region" description="Helical" evidence="1">
    <location>
        <begin position="363"/>
        <end position="381"/>
    </location>
</feature>
<keyword evidence="1" id="KW-1133">Transmembrane helix</keyword>
<feature type="transmembrane region" description="Helical" evidence="1">
    <location>
        <begin position="276"/>
        <end position="298"/>
    </location>
</feature>
<gene>
    <name evidence="2" type="ORF">MNB_SV-6-421</name>
</gene>
<feature type="transmembrane region" description="Helical" evidence="1">
    <location>
        <begin position="144"/>
        <end position="166"/>
    </location>
</feature>
<accession>A0A1W1B9G4</accession>